<keyword evidence="3" id="KW-1185">Reference proteome</keyword>
<dbReference type="KEGG" id="smo:SELMODRAFT_423537"/>
<evidence type="ECO:0000256" key="1">
    <source>
        <dbReference type="SAM" id="SignalP"/>
    </source>
</evidence>
<dbReference type="InParanoid" id="D8SM09"/>
<dbReference type="AlphaFoldDB" id="D8SM09"/>
<name>D8SM09_SELML</name>
<sequence length="230" mass="26109">MLEATLNFFIFITRMVALNKVVLQEPKYRDHVDASAVLRVGLVPEDDITHRSLLLASSSIIYCEGDRSQERDDARAEFLASSREALVALRTALVSGKWEKPREREVISTVATFACGEVEWTTDELREIAVSAIDCLGSSTEQLVLRELLLEIHASLRHGTREAAQSCLYEGNPMCTARPDILLKALLMTSFWRIKSLGYFRRQVLVLQLALTRRFIFLRCRLAVCFNQDT</sequence>
<keyword evidence="1" id="KW-0732">Signal</keyword>
<dbReference type="Gramene" id="EFJ14406">
    <property type="protein sequence ID" value="EFJ14406"/>
    <property type="gene ID" value="SELMODRAFT_423537"/>
</dbReference>
<dbReference type="HOGENOM" id="CLU_1206563_0_0_1"/>
<gene>
    <name evidence="2" type="ORF">SELMODRAFT_423537</name>
</gene>
<feature type="signal peptide" evidence="1">
    <location>
        <begin position="1"/>
        <end position="17"/>
    </location>
</feature>
<evidence type="ECO:0000313" key="3">
    <source>
        <dbReference type="Proteomes" id="UP000001514"/>
    </source>
</evidence>
<proteinExistence type="predicted"/>
<accession>D8SM09</accession>
<organism evidence="3">
    <name type="scientific">Selaginella moellendorffii</name>
    <name type="common">Spikemoss</name>
    <dbReference type="NCBI Taxonomy" id="88036"/>
    <lineage>
        <taxon>Eukaryota</taxon>
        <taxon>Viridiplantae</taxon>
        <taxon>Streptophyta</taxon>
        <taxon>Embryophyta</taxon>
        <taxon>Tracheophyta</taxon>
        <taxon>Lycopodiopsida</taxon>
        <taxon>Selaginellales</taxon>
        <taxon>Selaginellaceae</taxon>
        <taxon>Selaginella</taxon>
    </lineage>
</organism>
<dbReference type="EMBL" id="GL377627">
    <property type="protein sequence ID" value="EFJ14406.1"/>
    <property type="molecule type" value="Genomic_DNA"/>
</dbReference>
<feature type="chain" id="PRO_5003122841" evidence="1">
    <location>
        <begin position="18"/>
        <end position="230"/>
    </location>
</feature>
<evidence type="ECO:0000313" key="2">
    <source>
        <dbReference type="EMBL" id="EFJ14406.1"/>
    </source>
</evidence>
<dbReference type="Proteomes" id="UP000001514">
    <property type="component" value="Unassembled WGS sequence"/>
</dbReference>
<reference evidence="2 3" key="1">
    <citation type="journal article" date="2011" name="Science">
        <title>The Selaginella genome identifies genetic changes associated with the evolution of vascular plants.</title>
        <authorList>
            <person name="Banks J.A."/>
            <person name="Nishiyama T."/>
            <person name="Hasebe M."/>
            <person name="Bowman J.L."/>
            <person name="Gribskov M."/>
            <person name="dePamphilis C."/>
            <person name="Albert V.A."/>
            <person name="Aono N."/>
            <person name="Aoyama T."/>
            <person name="Ambrose B.A."/>
            <person name="Ashton N.W."/>
            <person name="Axtell M.J."/>
            <person name="Barker E."/>
            <person name="Barker M.S."/>
            <person name="Bennetzen J.L."/>
            <person name="Bonawitz N.D."/>
            <person name="Chapple C."/>
            <person name="Cheng C."/>
            <person name="Correa L.G."/>
            <person name="Dacre M."/>
            <person name="DeBarry J."/>
            <person name="Dreyer I."/>
            <person name="Elias M."/>
            <person name="Engstrom E.M."/>
            <person name="Estelle M."/>
            <person name="Feng L."/>
            <person name="Finet C."/>
            <person name="Floyd S.K."/>
            <person name="Frommer W.B."/>
            <person name="Fujita T."/>
            <person name="Gramzow L."/>
            <person name="Gutensohn M."/>
            <person name="Harholt J."/>
            <person name="Hattori M."/>
            <person name="Heyl A."/>
            <person name="Hirai T."/>
            <person name="Hiwatashi Y."/>
            <person name="Ishikawa M."/>
            <person name="Iwata M."/>
            <person name="Karol K.G."/>
            <person name="Koehler B."/>
            <person name="Kolukisaoglu U."/>
            <person name="Kubo M."/>
            <person name="Kurata T."/>
            <person name="Lalonde S."/>
            <person name="Li K."/>
            <person name="Li Y."/>
            <person name="Litt A."/>
            <person name="Lyons E."/>
            <person name="Manning G."/>
            <person name="Maruyama T."/>
            <person name="Michael T.P."/>
            <person name="Mikami K."/>
            <person name="Miyazaki S."/>
            <person name="Morinaga S."/>
            <person name="Murata T."/>
            <person name="Mueller-Roeber B."/>
            <person name="Nelson D.R."/>
            <person name="Obara M."/>
            <person name="Oguri Y."/>
            <person name="Olmstead R.G."/>
            <person name="Onodera N."/>
            <person name="Petersen B.L."/>
            <person name="Pils B."/>
            <person name="Prigge M."/>
            <person name="Rensing S.A."/>
            <person name="Riano-Pachon D.M."/>
            <person name="Roberts A.W."/>
            <person name="Sato Y."/>
            <person name="Scheller H.V."/>
            <person name="Schulz B."/>
            <person name="Schulz C."/>
            <person name="Shakirov E.V."/>
            <person name="Shibagaki N."/>
            <person name="Shinohara N."/>
            <person name="Shippen D.E."/>
            <person name="Soerensen I."/>
            <person name="Sotooka R."/>
            <person name="Sugimoto N."/>
            <person name="Sugita M."/>
            <person name="Sumikawa N."/>
            <person name="Tanurdzic M."/>
            <person name="Theissen G."/>
            <person name="Ulvskov P."/>
            <person name="Wakazuki S."/>
            <person name="Weng J.K."/>
            <person name="Willats W.W."/>
            <person name="Wipf D."/>
            <person name="Wolf P.G."/>
            <person name="Yang L."/>
            <person name="Zimmer A.D."/>
            <person name="Zhu Q."/>
            <person name="Mitros T."/>
            <person name="Hellsten U."/>
            <person name="Loque D."/>
            <person name="Otillar R."/>
            <person name="Salamov A."/>
            <person name="Schmutz J."/>
            <person name="Shapiro H."/>
            <person name="Lindquist E."/>
            <person name="Lucas S."/>
            <person name="Rokhsar D."/>
            <person name="Grigoriev I.V."/>
        </authorList>
    </citation>
    <scope>NUCLEOTIDE SEQUENCE [LARGE SCALE GENOMIC DNA]</scope>
</reference>
<protein>
    <submittedName>
        <fullName evidence="2">Uncharacterized protein</fullName>
    </submittedName>
</protein>